<dbReference type="STRING" id="555500.I215_02903"/>
<dbReference type="Pfam" id="PF08014">
    <property type="entry name" value="MATCAP"/>
    <property type="match status" value="1"/>
</dbReference>
<gene>
    <name evidence="5" type="ORF">I215_02903</name>
</gene>
<keyword evidence="2" id="KW-0645">Protease</keyword>
<dbReference type="PANTHER" id="PTHR31817:SF0">
    <property type="entry name" value="CHROMOSOME UNDETERMINED SCAFFOLD_67, WHOLE GENOME SHOTGUN SEQUENCE"/>
    <property type="match status" value="1"/>
</dbReference>
<sequence>MFTFKNIRKREISKITTLLKQSEEVNCALPGGGLLHIEPGLPFLMVCRRSVSEDPIARVVINQASYLLIGNVKFKRYKKLILAISDVLSSIYKSYLILELYSSKTSHLFNIKGPEDKLPSFLKALKLELNKLGKRNSLNHIDTQIENTTKRQPEGTESLMTTDKAKQCGALLVGLEIPAVFYDKEGSFYPVFFREFRDALVESIHKAIYEYIRVQTSCGIQSYRALGRSSLKQKVFEVDRKLTAIEESYKFLWLVSPSNIYTIKKEFFESEYHKVIPYHYRLLPIDPDILKRELYNLKIEDIDDPSMSHLFRQKREELDLQISMLSTRGTTKFYHNSIRLYGEVDSNLFQTANMILSELDEEIEQDPDQKINALEFSTYAREEFEFFKSQHPEFKSKIHLRKDVNIMMVNQGELYIPADYTAHKLEAKALIQHELGTHVLTYFNGSQQPLTQLSTGLSDYDILQEGVAVMSEFFSGCLSVNRLRTLAGRVMAGKTLLEGGNFNSIFQLLFDHHGFSQEHAFNITSRIMQGGGFLKDIIYLKGLIELRAYLMDGGDFELLFAGKFGFNHIHIIEELIERNVLDKGLIKPSYVFDQMYEERLQQIKNGMPIHQMARGLVSTSNHA</sequence>
<dbReference type="PATRIC" id="fig|555500.3.peg.603"/>
<proteinExistence type="predicted"/>
<comment type="caution">
    <text evidence="5">The sequence shown here is derived from an EMBL/GenBank/DDBJ whole genome shotgun (WGS) entry which is preliminary data.</text>
</comment>
<dbReference type="InterPro" id="IPR012548">
    <property type="entry name" value="MATCAP"/>
</dbReference>
<protein>
    <recommendedName>
        <fullName evidence="7">DUF1704 domain-containing protein</fullName>
    </recommendedName>
</protein>
<evidence type="ECO:0000256" key="3">
    <source>
        <dbReference type="ARBA" id="ARBA00022801"/>
    </source>
</evidence>
<dbReference type="Proteomes" id="UP000007364">
    <property type="component" value="Unassembled WGS sequence"/>
</dbReference>
<dbReference type="AlphaFoldDB" id="K2QNH5"/>
<evidence type="ECO:0000256" key="2">
    <source>
        <dbReference type="ARBA" id="ARBA00022670"/>
    </source>
</evidence>
<comment type="cofactor">
    <cofactor evidence="1">
        <name>Zn(2+)</name>
        <dbReference type="ChEBI" id="CHEBI:29105"/>
    </cofactor>
</comment>
<dbReference type="EMBL" id="AMSG01000002">
    <property type="protein sequence ID" value="EKF56437.1"/>
    <property type="molecule type" value="Genomic_DNA"/>
</dbReference>
<evidence type="ECO:0000313" key="6">
    <source>
        <dbReference type="Proteomes" id="UP000007364"/>
    </source>
</evidence>
<accession>K2QNH5</accession>
<dbReference type="OrthoDB" id="9785840at2"/>
<organism evidence="5 6">
    <name type="scientific">Galbibacter marinus</name>
    <dbReference type="NCBI Taxonomy" id="555500"/>
    <lineage>
        <taxon>Bacteria</taxon>
        <taxon>Pseudomonadati</taxon>
        <taxon>Bacteroidota</taxon>
        <taxon>Flavobacteriia</taxon>
        <taxon>Flavobacteriales</taxon>
        <taxon>Flavobacteriaceae</taxon>
        <taxon>Galbibacter</taxon>
    </lineage>
</organism>
<keyword evidence="3" id="KW-0378">Hydrolase</keyword>
<keyword evidence="4" id="KW-0482">Metalloprotease</keyword>
<dbReference type="PANTHER" id="PTHR31817">
    <property type="match status" value="1"/>
</dbReference>
<name>K2QNH5_9FLAO</name>
<evidence type="ECO:0000256" key="1">
    <source>
        <dbReference type="ARBA" id="ARBA00001947"/>
    </source>
</evidence>
<dbReference type="GO" id="GO:0080164">
    <property type="term" value="P:regulation of nitric oxide metabolic process"/>
    <property type="evidence" value="ECO:0007669"/>
    <property type="project" value="TreeGrafter"/>
</dbReference>
<dbReference type="RefSeq" id="WP_008990456.1">
    <property type="nucleotide sequence ID" value="NZ_AMSG01000002.1"/>
</dbReference>
<evidence type="ECO:0000313" key="5">
    <source>
        <dbReference type="EMBL" id="EKF56437.1"/>
    </source>
</evidence>
<evidence type="ECO:0008006" key="7">
    <source>
        <dbReference type="Google" id="ProtNLM"/>
    </source>
</evidence>
<keyword evidence="6" id="KW-1185">Reference proteome</keyword>
<reference evidence="5 6" key="1">
    <citation type="journal article" date="2012" name="J. Bacteriol.">
        <title>Genome Sequence of Galbibacter marinum Type Strain ck-I2-15.</title>
        <authorList>
            <person name="Lai Q."/>
            <person name="Li C."/>
            <person name="Shao Z."/>
        </authorList>
    </citation>
    <scope>NUCLEOTIDE SEQUENCE [LARGE SCALE GENOMIC DNA]</scope>
    <source>
        <strain evidence="6">ck-I2-15</strain>
    </source>
</reference>
<dbReference type="GO" id="GO:0008237">
    <property type="term" value="F:metallopeptidase activity"/>
    <property type="evidence" value="ECO:0007669"/>
    <property type="project" value="UniProtKB-KW"/>
</dbReference>
<dbReference type="SMART" id="SM01154">
    <property type="entry name" value="DUF1704"/>
    <property type="match status" value="1"/>
</dbReference>
<dbReference type="eggNOG" id="COG3930">
    <property type="taxonomic scope" value="Bacteria"/>
</dbReference>
<evidence type="ECO:0000256" key="4">
    <source>
        <dbReference type="ARBA" id="ARBA00023049"/>
    </source>
</evidence>
<dbReference type="GO" id="GO:0006508">
    <property type="term" value="P:proteolysis"/>
    <property type="evidence" value="ECO:0007669"/>
    <property type="project" value="UniProtKB-KW"/>
</dbReference>